<feature type="domain" description="Helicase C-terminal" evidence="9">
    <location>
        <begin position="229"/>
        <end position="399"/>
    </location>
</feature>
<dbReference type="EC" id="3.6.4.13" evidence="1"/>
<proteinExistence type="predicted"/>
<protein>
    <recommendedName>
        <fullName evidence="1">RNA helicase</fullName>
        <ecNumber evidence="1">3.6.4.13</ecNumber>
    </recommendedName>
</protein>
<dbReference type="InterPro" id="IPR027417">
    <property type="entry name" value="P-loop_NTPase"/>
</dbReference>
<dbReference type="FunFam" id="3.40.50.300:FF:000615">
    <property type="entry name" value="pre-mRNA-splicing factor ATP-dependent RNA helicase DEAH7"/>
    <property type="match status" value="1"/>
</dbReference>
<evidence type="ECO:0000256" key="4">
    <source>
        <dbReference type="ARBA" id="ARBA00022801"/>
    </source>
</evidence>
<evidence type="ECO:0000256" key="6">
    <source>
        <dbReference type="ARBA" id="ARBA00022840"/>
    </source>
</evidence>
<evidence type="ECO:0000259" key="8">
    <source>
        <dbReference type="PROSITE" id="PS51192"/>
    </source>
</evidence>
<dbReference type="Pfam" id="PF00270">
    <property type="entry name" value="DEAD"/>
    <property type="match status" value="1"/>
</dbReference>
<evidence type="ECO:0000256" key="5">
    <source>
        <dbReference type="ARBA" id="ARBA00022806"/>
    </source>
</evidence>
<dbReference type="GO" id="GO:0016787">
    <property type="term" value="F:hydrolase activity"/>
    <property type="evidence" value="ECO:0007669"/>
    <property type="project" value="UniProtKB-KW"/>
</dbReference>
<keyword evidence="5" id="KW-0347">Helicase</keyword>
<dbReference type="Gene3D" id="1.20.120.1080">
    <property type="match status" value="1"/>
</dbReference>
<evidence type="ECO:0000256" key="3">
    <source>
        <dbReference type="ARBA" id="ARBA00022741"/>
    </source>
</evidence>
<evidence type="ECO:0000259" key="9">
    <source>
        <dbReference type="PROSITE" id="PS51194"/>
    </source>
</evidence>
<dbReference type="GO" id="GO:0000390">
    <property type="term" value="P:spliceosomal complex disassembly"/>
    <property type="evidence" value="ECO:0007669"/>
    <property type="project" value="TreeGrafter"/>
</dbReference>
<sequence>MARYRPNTHVPGEIRAPRVTPIDRAMIARDRRNLPIFKHKEDLLAAFNQNQTLIVIGETGSGKSTQLTQYLAEAGYASTGRIGCTQPRRVAAKSVATRVAQEYGCGLGQEVGFSIRFEDCTGSGTIIKYMTDGKLLGECLEDPNLQQYSVIILDEAHERALDTDVLFGLLRNAVERRDDLKVIVTSATLESGKFSDYFFHAPTFYIKGRTFPVDIIYTPTFHDSYVESVLEKVVEIHSSEPSGDILAFLTGQDEIEECCELVQQIASAHGCDSSRLVPLPAYSGMRFEDLNTIFKPVPSGCRKVVFATNVAESSLTIDGIRYVVDSGYVKQKQYDTRRQMNQMKDQADQRSGRAGRTRAGKCYRMYDEYTYSHEMDQTTTPEIQRANLANVVLILKAMGINDVASFKFLDQPPLQALTAAEERLRELDALDSSGALTSLGRKMSEIPLEPELSKLLIKSVELGCSDEMLTIVSMPSIKNVFIRPKKKRELADVAKSELADPEGDHLTLLNVYKEWEANDWSDDWCYEHFLRSTLLNEAFNIRKQLLGMMNRLQLGVFSCGADTSLVRQAILSAFYSNVAHKQSRGHSYTTVGDGRVVWIHPSSVIFNKNPEWLVFQEVNVTGKAYMEKVTTIDSAWLDVTE</sequence>
<dbReference type="InterPro" id="IPR002464">
    <property type="entry name" value="DNA/RNA_helicase_DEAH_CS"/>
</dbReference>
<dbReference type="Pfam" id="PF07717">
    <property type="entry name" value="OB_NTP_bind"/>
    <property type="match status" value="1"/>
</dbReference>
<organism evidence="10 11">
    <name type="scientific">Calicophoron daubneyi</name>
    <name type="common">Rumen fluke</name>
    <name type="synonym">Paramphistomum daubneyi</name>
    <dbReference type="NCBI Taxonomy" id="300641"/>
    <lineage>
        <taxon>Eukaryota</taxon>
        <taxon>Metazoa</taxon>
        <taxon>Spiralia</taxon>
        <taxon>Lophotrochozoa</taxon>
        <taxon>Platyhelminthes</taxon>
        <taxon>Trematoda</taxon>
        <taxon>Digenea</taxon>
        <taxon>Plagiorchiida</taxon>
        <taxon>Pronocephalata</taxon>
        <taxon>Paramphistomoidea</taxon>
        <taxon>Paramphistomidae</taxon>
        <taxon>Calicophoron</taxon>
    </lineage>
</organism>
<dbReference type="Gene3D" id="3.40.50.300">
    <property type="entry name" value="P-loop containing nucleotide triphosphate hydrolases"/>
    <property type="match status" value="2"/>
</dbReference>
<evidence type="ECO:0000313" key="11">
    <source>
        <dbReference type="Proteomes" id="UP001497525"/>
    </source>
</evidence>
<feature type="domain" description="Helicase ATP-binding" evidence="8">
    <location>
        <begin position="44"/>
        <end position="207"/>
    </location>
</feature>
<dbReference type="SUPFAM" id="SSF52540">
    <property type="entry name" value="P-loop containing nucleoside triphosphate hydrolases"/>
    <property type="match status" value="1"/>
</dbReference>
<dbReference type="SMART" id="SM00487">
    <property type="entry name" value="DEXDc"/>
    <property type="match status" value="1"/>
</dbReference>
<dbReference type="CDD" id="cd18791">
    <property type="entry name" value="SF2_C_RHA"/>
    <property type="match status" value="1"/>
</dbReference>
<reference evidence="10" key="1">
    <citation type="submission" date="2024-06" db="EMBL/GenBank/DDBJ databases">
        <authorList>
            <person name="Liu X."/>
            <person name="Lenzi L."/>
            <person name="Haldenby T S."/>
            <person name="Uol C."/>
        </authorList>
    </citation>
    <scope>NUCLEOTIDE SEQUENCE</scope>
</reference>
<dbReference type="PROSITE" id="PS51192">
    <property type="entry name" value="HELICASE_ATP_BIND_1"/>
    <property type="match status" value="1"/>
</dbReference>
<keyword evidence="2" id="KW-0507">mRNA processing</keyword>
<dbReference type="PANTHER" id="PTHR18934">
    <property type="entry name" value="ATP-DEPENDENT RNA HELICASE"/>
    <property type="match status" value="1"/>
</dbReference>
<comment type="catalytic activity">
    <reaction evidence="7">
        <text>ATP + H2O = ADP + phosphate + H(+)</text>
        <dbReference type="Rhea" id="RHEA:13065"/>
        <dbReference type="ChEBI" id="CHEBI:15377"/>
        <dbReference type="ChEBI" id="CHEBI:15378"/>
        <dbReference type="ChEBI" id="CHEBI:30616"/>
        <dbReference type="ChEBI" id="CHEBI:43474"/>
        <dbReference type="ChEBI" id="CHEBI:456216"/>
        <dbReference type="EC" id="3.6.4.13"/>
    </reaction>
</comment>
<dbReference type="PROSITE" id="PS00690">
    <property type="entry name" value="DEAH_ATP_HELICASE"/>
    <property type="match status" value="1"/>
</dbReference>
<dbReference type="SMART" id="SM00490">
    <property type="entry name" value="HELICc"/>
    <property type="match status" value="1"/>
</dbReference>
<dbReference type="GO" id="GO:0003723">
    <property type="term" value="F:RNA binding"/>
    <property type="evidence" value="ECO:0007669"/>
    <property type="project" value="TreeGrafter"/>
</dbReference>
<dbReference type="GO" id="GO:0003724">
    <property type="term" value="F:RNA helicase activity"/>
    <property type="evidence" value="ECO:0007669"/>
    <property type="project" value="UniProtKB-EC"/>
</dbReference>
<gene>
    <name evidence="10" type="ORF">CDAUBV1_LOCUS16270</name>
</gene>
<dbReference type="GO" id="GO:0005524">
    <property type="term" value="F:ATP binding"/>
    <property type="evidence" value="ECO:0007669"/>
    <property type="project" value="UniProtKB-KW"/>
</dbReference>
<dbReference type="SMART" id="SM00847">
    <property type="entry name" value="HA2"/>
    <property type="match status" value="1"/>
</dbReference>
<comment type="caution">
    <text evidence="10">The sequence shown here is derived from an EMBL/GenBank/DDBJ whole genome shotgun (WGS) entry which is preliminary data.</text>
</comment>
<dbReference type="AlphaFoldDB" id="A0AAV2TVT1"/>
<dbReference type="InterPro" id="IPR007502">
    <property type="entry name" value="Helicase-assoc_dom"/>
</dbReference>
<dbReference type="PROSITE" id="PS51194">
    <property type="entry name" value="HELICASE_CTER"/>
    <property type="match status" value="1"/>
</dbReference>
<evidence type="ECO:0000256" key="7">
    <source>
        <dbReference type="ARBA" id="ARBA00047984"/>
    </source>
</evidence>
<dbReference type="Pfam" id="PF04408">
    <property type="entry name" value="WHD_HA2"/>
    <property type="match status" value="1"/>
</dbReference>
<dbReference type="Pfam" id="PF21010">
    <property type="entry name" value="HA2_C"/>
    <property type="match status" value="1"/>
</dbReference>
<dbReference type="Proteomes" id="UP001497525">
    <property type="component" value="Unassembled WGS sequence"/>
</dbReference>
<evidence type="ECO:0000313" key="10">
    <source>
        <dbReference type="EMBL" id="CAL5140978.1"/>
    </source>
</evidence>
<evidence type="ECO:0000256" key="2">
    <source>
        <dbReference type="ARBA" id="ARBA00022664"/>
    </source>
</evidence>
<dbReference type="InterPro" id="IPR048333">
    <property type="entry name" value="HA2_WH"/>
</dbReference>
<dbReference type="EMBL" id="CAXLJL010000822">
    <property type="protein sequence ID" value="CAL5140978.1"/>
    <property type="molecule type" value="Genomic_DNA"/>
</dbReference>
<keyword evidence="6" id="KW-0067">ATP-binding</keyword>
<keyword evidence="4" id="KW-0378">Hydrolase</keyword>
<keyword evidence="3" id="KW-0547">Nucleotide-binding</keyword>
<name>A0AAV2TVT1_CALDB</name>
<evidence type="ECO:0000256" key="1">
    <source>
        <dbReference type="ARBA" id="ARBA00012552"/>
    </source>
</evidence>
<dbReference type="PANTHER" id="PTHR18934:SF253">
    <property type="entry name" value="PRE-MRNA-SPLICING FACTOR ATP-DEPENDENT RNA HELICASE C20H4.09-RELATED"/>
    <property type="match status" value="1"/>
</dbReference>
<dbReference type="GO" id="GO:0071013">
    <property type="term" value="C:catalytic step 2 spliceosome"/>
    <property type="evidence" value="ECO:0007669"/>
    <property type="project" value="TreeGrafter"/>
</dbReference>
<dbReference type="InterPro" id="IPR014001">
    <property type="entry name" value="Helicase_ATP-bd"/>
</dbReference>
<dbReference type="Pfam" id="PF00271">
    <property type="entry name" value="Helicase_C"/>
    <property type="match status" value="1"/>
</dbReference>
<dbReference type="InterPro" id="IPR011545">
    <property type="entry name" value="DEAD/DEAH_box_helicase_dom"/>
</dbReference>
<accession>A0AAV2TVT1</accession>
<dbReference type="InterPro" id="IPR011709">
    <property type="entry name" value="DEAD-box_helicase_OB_fold"/>
</dbReference>
<dbReference type="InterPro" id="IPR001650">
    <property type="entry name" value="Helicase_C-like"/>
</dbReference>